<dbReference type="Gene3D" id="1.10.12.10">
    <property type="entry name" value="Lyase 2-enoyl-coa Hydratase, Chain A, domain 2"/>
    <property type="match status" value="1"/>
</dbReference>
<dbReference type="Proteomes" id="UP000256845">
    <property type="component" value="Unassembled WGS sequence"/>
</dbReference>
<organism evidence="4 5">
    <name type="scientific">Aestuariispira insulae</name>
    <dbReference type="NCBI Taxonomy" id="1461337"/>
    <lineage>
        <taxon>Bacteria</taxon>
        <taxon>Pseudomonadati</taxon>
        <taxon>Pseudomonadota</taxon>
        <taxon>Alphaproteobacteria</taxon>
        <taxon>Rhodospirillales</taxon>
        <taxon>Kiloniellaceae</taxon>
        <taxon>Aestuariispira</taxon>
    </lineage>
</organism>
<keyword evidence="5" id="KW-1185">Reference proteome</keyword>
<dbReference type="RefSeq" id="WP_115934498.1">
    <property type="nucleotide sequence ID" value="NZ_QRDW01000001.1"/>
</dbReference>
<sequence>MSEAVKVVRNGGILEITLDRPKANAIDAETSREMSRVFAEFRDDPEMRVAILSGGGEKFFSAGWDLNAAADGEDYEADYGEGGFGGFTELPELNKPVIVAVNGIACGGGFELALAADLVVAAEHAQFFLPEIFVGVIPDAGTIRLPKMLPRAIAREMLFTGRRMSAEEAANWGLINAVVPLDQLMEKARETANEIIQAAPLAIGSIKQLLRGTEGLGTDEGFAYMRDGKAPLYKQMLTSEDAEEGPKAFAEKRDPVWKGR</sequence>
<comment type="caution">
    <text evidence="4">The sequence shown here is derived from an EMBL/GenBank/DDBJ whole genome shotgun (WGS) entry which is preliminary data.</text>
</comment>
<evidence type="ECO:0000313" key="5">
    <source>
        <dbReference type="Proteomes" id="UP000256845"/>
    </source>
</evidence>
<dbReference type="GO" id="GO:0006635">
    <property type="term" value="P:fatty acid beta-oxidation"/>
    <property type="evidence" value="ECO:0007669"/>
    <property type="project" value="TreeGrafter"/>
</dbReference>
<dbReference type="AlphaFoldDB" id="A0A3D9HUZ9"/>
<dbReference type="PANTHER" id="PTHR11941:SF54">
    <property type="entry name" value="ENOYL-COA HYDRATASE, MITOCHONDRIAL"/>
    <property type="match status" value="1"/>
</dbReference>
<evidence type="ECO:0000313" key="4">
    <source>
        <dbReference type="EMBL" id="RED53344.1"/>
    </source>
</evidence>
<dbReference type="InterPro" id="IPR014748">
    <property type="entry name" value="Enoyl-CoA_hydra_C"/>
</dbReference>
<dbReference type="CDD" id="cd06558">
    <property type="entry name" value="crotonase-like"/>
    <property type="match status" value="1"/>
</dbReference>
<dbReference type="Gene3D" id="3.90.226.10">
    <property type="entry name" value="2-enoyl-CoA Hydratase, Chain A, domain 1"/>
    <property type="match status" value="1"/>
</dbReference>
<dbReference type="SUPFAM" id="SSF52096">
    <property type="entry name" value="ClpP/crotonase"/>
    <property type="match status" value="1"/>
</dbReference>
<reference evidence="4 5" key="1">
    <citation type="submission" date="2018-07" db="EMBL/GenBank/DDBJ databases">
        <title>Genomic Encyclopedia of Type Strains, Phase III (KMG-III): the genomes of soil and plant-associated and newly described type strains.</title>
        <authorList>
            <person name="Whitman W."/>
        </authorList>
    </citation>
    <scope>NUCLEOTIDE SEQUENCE [LARGE SCALE GENOMIC DNA]</scope>
    <source>
        <strain evidence="4 5">CECT 8488</strain>
    </source>
</reference>
<dbReference type="Pfam" id="PF00378">
    <property type="entry name" value="ECH_1"/>
    <property type="match status" value="1"/>
</dbReference>
<dbReference type="PANTHER" id="PTHR11941">
    <property type="entry name" value="ENOYL-COA HYDRATASE-RELATED"/>
    <property type="match status" value="1"/>
</dbReference>
<evidence type="ECO:0000256" key="2">
    <source>
        <dbReference type="ARBA" id="ARBA00023239"/>
    </source>
</evidence>
<accession>A0A3D9HUZ9</accession>
<feature type="region of interest" description="Disordered" evidence="3">
    <location>
        <begin position="239"/>
        <end position="260"/>
    </location>
</feature>
<gene>
    <name evidence="4" type="ORF">DFP90_101131</name>
</gene>
<feature type="compositionally biased region" description="Basic and acidic residues" evidence="3">
    <location>
        <begin position="244"/>
        <end position="260"/>
    </location>
</feature>
<dbReference type="EMBL" id="QRDW01000001">
    <property type="protein sequence ID" value="RED53344.1"/>
    <property type="molecule type" value="Genomic_DNA"/>
</dbReference>
<dbReference type="OrthoDB" id="9795613at2"/>
<evidence type="ECO:0000256" key="3">
    <source>
        <dbReference type="SAM" id="MobiDB-lite"/>
    </source>
</evidence>
<dbReference type="GO" id="GO:0016829">
    <property type="term" value="F:lyase activity"/>
    <property type="evidence" value="ECO:0007669"/>
    <property type="project" value="UniProtKB-KW"/>
</dbReference>
<dbReference type="InterPro" id="IPR029045">
    <property type="entry name" value="ClpP/crotonase-like_dom_sf"/>
</dbReference>
<proteinExistence type="inferred from homology"/>
<keyword evidence="2" id="KW-0456">Lyase</keyword>
<name>A0A3D9HUZ9_9PROT</name>
<evidence type="ECO:0000256" key="1">
    <source>
        <dbReference type="ARBA" id="ARBA00005254"/>
    </source>
</evidence>
<dbReference type="FunFam" id="3.90.226.10:FF:000009">
    <property type="entry name" value="Carnitinyl-CoA dehydratase"/>
    <property type="match status" value="1"/>
</dbReference>
<comment type="similarity">
    <text evidence="1">Belongs to the enoyl-CoA hydratase/isomerase family.</text>
</comment>
<dbReference type="InterPro" id="IPR001753">
    <property type="entry name" value="Enoyl-CoA_hydra/iso"/>
</dbReference>
<protein>
    <submittedName>
        <fullName evidence="4">Crotonobetainyl-CoA hydratase</fullName>
    </submittedName>
</protein>